<dbReference type="AlphaFoldDB" id="A0A5B7DNN8"/>
<proteinExistence type="predicted"/>
<gene>
    <name evidence="1" type="ORF">E2C01_015689</name>
</gene>
<dbReference type="Proteomes" id="UP000324222">
    <property type="component" value="Unassembled WGS sequence"/>
</dbReference>
<keyword evidence="2" id="KW-1185">Reference proteome</keyword>
<name>A0A5B7DNN8_PORTR</name>
<reference evidence="1 2" key="1">
    <citation type="submission" date="2019-05" db="EMBL/GenBank/DDBJ databases">
        <title>Another draft genome of Portunus trituberculatus and its Hox gene families provides insights of decapod evolution.</title>
        <authorList>
            <person name="Jeong J.-H."/>
            <person name="Song I."/>
            <person name="Kim S."/>
            <person name="Choi T."/>
            <person name="Kim D."/>
            <person name="Ryu S."/>
            <person name="Kim W."/>
        </authorList>
    </citation>
    <scope>NUCLEOTIDE SEQUENCE [LARGE SCALE GENOMIC DNA]</scope>
    <source>
        <tissue evidence="1">Muscle</tissue>
    </source>
</reference>
<evidence type="ECO:0000313" key="1">
    <source>
        <dbReference type="EMBL" id="MPC22669.1"/>
    </source>
</evidence>
<evidence type="ECO:0000313" key="2">
    <source>
        <dbReference type="Proteomes" id="UP000324222"/>
    </source>
</evidence>
<accession>A0A5B7DNN8</accession>
<dbReference type="EMBL" id="VSRR010001112">
    <property type="protein sequence ID" value="MPC22669.1"/>
    <property type="molecule type" value="Genomic_DNA"/>
</dbReference>
<protein>
    <submittedName>
        <fullName evidence="1">Uncharacterized protein</fullName>
    </submittedName>
</protein>
<organism evidence="1 2">
    <name type="scientific">Portunus trituberculatus</name>
    <name type="common">Swimming crab</name>
    <name type="synonym">Neptunus trituberculatus</name>
    <dbReference type="NCBI Taxonomy" id="210409"/>
    <lineage>
        <taxon>Eukaryota</taxon>
        <taxon>Metazoa</taxon>
        <taxon>Ecdysozoa</taxon>
        <taxon>Arthropoda</taxon>
        <taxon>Crustacea</taxon>
        <taxon>Multicrustacea</taxon>
        <taxon>Malacostraca</taxon>
        <taxon>Eumalacostraca</taxon>
        <taxon>Eucarida</taxon>
        <taxon>Decapoda</taxon>
        <taxon>Pleocyemata</taxon>
        <taxon>Brachyura</taxon>
        <taxon>Eubrachyura</taxon>
        <taxon>Portunoidea</taxon>
        <taxon>Portunidae</taxon>
        <taxon>Portuninae</taxon>
        <taxon>Portunus</taxon>
    </lineage>
</organism>
<comment type="caution">
    <text evidence="1">The sequence shown here is derived from an EMBL/GenBank/DDBJ whole genome shotgun (WGS) entry which is preliminary data.</text>
</comment>
<sequence>MMEGGLHRSKAGLGGAGHCSQGWVAASPSGHRRLLLEDVERERFRWCGWLVRRGCGTDGAQAGRGGGLLGGGDDRYCRLLCTDKRAEMS</sequence>